<dbReference type="OrthoDB" id="5953249at2759"/>
<organism evidence="2 3">
    <name type="scientific">Elsinoe australis</name>
    <dbReference type="NCBI Taxonomy" id="40998"/>
    <lineage>
        <taxon>Eukaryota</taxon>
        <taxon>Fungi</taxon>
        <taxon>Dikarya</taxon>
        <taxon>Ascomycota</taxon>
        <taxon>Pezizomycotina</taxon>
        <taxon>Dothideomycetes</taxon>
        <taxon>Dothideomycetidae</taxon>
        <taxon>Myriangiales</taxon>
        <taxon>Elsinoaceae</taxon>
        <taxon>Elsinoe</taxon>
    </lineage>
</organism>
<dbReference type="GO" id="GO:0005634">
    <property type="term" value="C:nucleus"/>
    <property type="evidence" value="ECO:0007669"/>
    <property type="project" value="TreeGrafter"/>
</dbReference>
<gene>
    <name evidence="2" type="ORF">B9Z65_8938</name>
</gene>
<evidence type="ECO:0000259" key="1">
    <source>
        <dbReference type="Pfam" id="PF21762"/>
    </source>
</evidence>
<evidence type="ECO:0000313" key="3">
    <source>
        <dbReference type="Proteomes" id="UP000243723"/>
    </source>
</evidence>
<proteinExistence type="predicted"/>
<protein>
    <recommendedName>
        <fullName evidence="1">Gfd2/YDR514C-like C-terminal domain-containing protein</fullName>
    </recommendedName>
</protein>
<dbReference type="AlphaFoldDB" id="A0A2P7ZYU2"/>
<dbReference type="Proteomes" id="UP000243723">
    <property type="component" value="Unassembled WGS sequence"/>
</dbReference>
<dbReference type="InterPro" id="IPR048519">
    <property type="entry name" value="Gfd2/YDR514C-like_C"/>
</dbReference>
<dbReference type="EMBL" id="NHZQ01000095">
    <property type="protein sequence ID" value="PSK53383.1"/>
    <property type="molecule type" value="Genomic_DNA"/>
</dbReference>
<dbReference type="InterPro" id="IPR040151">
    <property type="entry name" value="Gfd2/YDR514C-like"/>
</dbReference>
<reference evidence="2 3" key="1">
    <citation type="submission" date="2017-05" db="EMBL/GenBank/DDBJ databases">
        <title>Draft genome sequence of Elsinoe australis.</title>
        <authorList>
            <person name="Cheng Q."/>
        </authorList>
    </citation>
    <scope>NUCLEOTIDE SEQUENCE [LARGE SCALE GENOMIC DNA]</scope>
    <source>
        <strain evidence="2 3">NL1</strain>
    </source>
</reference>
<dbReference type="PANTHER" id="PTHR28083">
    <property type="entry name" value="GOOD FOR FULL DBP5 ACTIVITY PROTEIN 2"/>
    <property type="match status" value="1"/>
</dbReference>
<comment type="caution">
    <text evidence="2">The sequence shown here is derived from an EMBL/GenBank/DDBJ whole genome shotgun (WGS) entry which is preliminary data.</text>
</comment>
<dbReference type="PANTHER" id="PTHR28083:SF1">
    <property type="entry name" value="GOOD FOR FULL DBP5 ACTIVITY PROTEIN 2"/>
    <property type="match status" value="1"/>
</dbReference>
<dbReference type="Pfam" id="PF21762">
    <property type="entry name" value="DEDDh_C"/>
    <property type="match status" value="1"/>
</dbReference>
<accession>A0A2P7ZYU2</accession>
<name>A0A2P7ZYU2_9PEZI</name>
<keyword evidence="3" id="KW-1185">Reference proteome</keyword>
<sequence length="310" mass="34497">MDKYLKLQEYVGLYDSEKDELAWTRSTPPPFEMHEDTIFVCIDTKVAKNDPHCATEIGIATFDTRMAAAVPTGKGARSWIRRIDSRHIIVKEHKNTKNAHDKTAAATNFAFGDSETKRMRSVLAVVKDTMSGLDSQPNGITKKRNIVLVLYGAEVHFNSLKHFSKGDPLWTMRIIHTADVQDLCSRANTRTELSKMLKALSLPYEDLNNAGNRATHVLQGLLRMIYFDTFCPADFAIRFRHLLRAPKGRPQVATPPGSDAGVPLNEVVSGLQNLGLSGDGVAAEEDSDEEGEDFIRKAFFAGGKTRRISF</sequence>
<feature type="domain" description="Gfd2/YDR514C-like C-terminal" evidence="1">
    <location>
        <begin position="38"/>
        <end position="224"/>
    </location>
</feature>
<evidence type="ECO:0000313" key="2">
    <source>
        <dbReference type="EMBL" id="PSK53383.1"/>
    </source>
</evidence>